<dbReference type="EMBL" id="NPEF01000039">
    <property type="protein sequence ID" value="PJZ93858.1"/>
    <property type="molecule type" value="Genomic_DNA"/>
</dbReference>
<accession>A0A2N0BBF2</accession>
<gene>
    <name evidence="1" type="ORF">CH379_05600</name>
</gene>
<sequence>MPKIQLKDVILAYADIFLSEQVKCVLASENWTRKDLDPKYLHYLQDYLRIAAANEDSLFTDIEALRQLLNARAKSRVEEQYKAMKASLLSLLRENFMINDTTYEMIVTRLAKFTDLNSFNLEYLEEMRKIEEELIENNGQFK</sequence>
<comment type="caution">
    <text evidence="1">The sequence shown here is derived from an EMBL/GenBank/DDBJ whole genome shotgun (WGS) entry which is preliminary data.</text>
</comment>
<protein>
    <submittedName>
        <fullName evidence="1">Uncharacterized protein</fullName>
    </submittedName>
</protein>
<accession>A0A2N0BNE0</accession>
<name>A0A2N0BBF2_9LEPT</name>
<evidence type="ECO:0000313" key="1">
    <source>
        <dbReference type="EMBL" id="PJZ93858.1"/>
    </source>
</evidence>
<organism evidence="1">
    <name type="scientific">Leptospira ellisii</name>
    <dbReference type="NCBI Taxonomy" id="2023197"/>
    <lineage>
        <taxon>Bacteria</taxon>
        <taxon>Pseudomonadati</taxon>
        <taxon>Spirochaetota</taxon>
        <taxon>Spirochaetia</taxon>
        <taxon>Leptospirales</taxon>
        <taxon>Leptospiraceae</taxon>
        <taxon>Leptospira</taxon>
    </lineage>
</organism>
<proteinExistence type="predicted"/>
<reference evidence="1" key="1">
    <citation type="submission" date="2017-07" db="EMBL/GenBank/DDBJ databases">
        <title>Leptospira spp. isolated from tropical soils.</title>
        <authorList>
            <person name="Thibeaux R."/>
            <person name="Iraola G."/>
            <person name="Ferres I."/>
            <person name="Bierque E."/>
            <person name="Girault D."/>
            <person name="Soupe-Gilbert M.-E."/>
            <person name="Picardeau M."/>
            <person name="Goarant C."/>
        </authorList>
    </citation>
    <scope>NUCLEOTIDE SEQUENCE [LARGE SCALE GENOMIC DNA]</scope>
    <source>
        <strain evidence="1">ATI7-C-A5</strain>
    </source>
</reference>
<dbReference type="AlphaFoldDB" id="A0A2N0BBF2"/>